<dbReference type="AlphaFoldDB" id="A0A2A5T413"/>
<gene>
    <name evidence="1" type="ORF">BTN49_1460</name>
</gene>
<name>A0A2A5T413_9GAMM</name>
<keyword evidence="2" id="KW-1185">Reference proteome</keyword>
<dbReference type="Proteomes" id="UP000219020">
    <property type="component" value="Unassembled WGS sequence"/>
</dbReference>
<comment type="caution">
    <text evidence="1">The sequence shown here is derived from an EMBL/GenBank/DDBJ whole genome shotgun (WGS) entry which is preliminary data.</text>
</comment>
<dbReference type="EMBL" id="NBYY01000013">
    <property type="protein sequence ID" value="PCS22903.1"/>
    <property type="molecule type" value="Genomic_DNA"/>
</dbReference>
<proteinExistence type="predicted"/>
<organism evidence="1 2">
    <name type="scientific">Candidatus Enterovibrio escicola</name>
    <dbReference type="NCBI Taxonomy" id="1927127"/>
    <lineage>
        <taxon>Bacteria</taxon>
        <taxon>Pseudomonadati</taxon>
        <taxon>Pseudomonadota</taxon>
        <taxon>Gammaproteobacteria</taxon>
        <taxon>Vibrionales</taxon>
        <taxon>Vibrionaceae</taxon>
        <taxon>Enterovibrio</taxon>
    </lineage>
</organism>
<reference evidence="2" key="1">
    <citation type="submission" date="2017-04" db="EMBL/GenBank/DDBJ databases">
        <title>Genome evolution of the luminous symbionts of deep sea anglerfish.</title>
        <authorList>
            <person name="Hendry T.A."/>
        </authorList>
    </citation>
    <scope>NUCLEOTIDE SEQUENCE [LARGE SCALE GENOMIC DNA]</scope>
</reference>
<sequence>MQPTLEAPLGKQAKKLSANNVSRLKQQWEAECNQWRQRALSK</sequence>
<accession>A0A2A5T413</accession>
<evidence type="ECO:0000313" key="1">
    <source>
        <dbReference type="EMBL" id="PCS22903.1"/>
    </source>
</evidence>
<protein>
    <submittedName>
        <fullName evidence="1">Uncharacterized protein</fullName>
    </submittedName>
</protein>
<evidence type="ECO:0000313" key="2">
    <source>
        <dbReference type="Proteomes" id="UP000219020"/>
    </source>
</evidence>